<dbReference type="RefSeq" id="WP_133362788.1">
    <property type="nucleotide sequence ID" value="NZ_CP037940.1"/>
</dbReference>
<organism evidence="3 4">
    <name type="scientific">Periweissella cryptocerci</name>
    <dbReference type="NCBI Taxonomy" id="2506420"/>
    <lineage>
        <taxon>Bacteria</taxon>
        <taxon>Bacillati</taxon>
        <taxon>Bacillota</taxon>
        <taxon>Bacilli</taxon>
        <taxon>Lactobacillales</taxon>
        <taxon>Lactobacillaceae</taxon>
        <taxon>Periweissella</taxon>
    </lineage>
</organism>
<gene>
    <name evidence="3" type="ORF">EQG49_04150</name>
</gene>
<keyword evidence="4" id="KW-1185">Reference proteome</keyword>
<protein>
    <submittedName>
        <fullName evidence="3">Uncharacterized protein</fullName>
    </submittedName>
</protein>
<accession>A0A4P6YSL6</accession>
<feature type="region of interest" description="Disordered" evidence="1">
    <location>
        <begin position="146"/>
        <end position="165"/>
    </location>
</feature>
<keyword evidence="2" id="KW-0472">Membrane</keyword>
<evidence type="ECO:0000256" key="2">
    <source>
        <dbReference type="SAM" id="Phobius"/>
    </source>
</evidence>
<evidence type="ECO:0000313" key="3">
    <source>
        <dbReference type="EMBL" id="QBO35709.1"/>
    </source>
</evidence>
<dbReference type="AlphaFoldDB" id="A0A4P6YSL6"/>
<feature type="transmembrane region" description="Helical" evidence="2">
    <location>
        <begin position="58"/>
        <end position="80"/>
    </location>
</feature>
<sequence>MASDRFKINEAEKTRKLQEFKMLNPDDSTAAAKDYQRWESNEKVHLENLAQADKRKKIIAAIIGGSILVIGIFVGLIVYVHEQNVKQQSATNIASLNSSQQAKHDASVAAEKNDASVASSVAASSEAAAKSNSAEVARAASEAAAQATADDATKNSDAADSPKSTLSYSNKAKLENFLVARGKLANLDLSFETGEDLADYQGATSVIANTVNGDLQMYGHGAADSPRGLDMAVFYPNEKLANTLTKQGKKMPISYYLFSDDGTVYQRTINSREQYDGTGEEELFNYTYSYDGSDDTVTTDKVFAVSKDTAVIKYYDDLLN</sequence>
<name>A0A4P6YSL6_9LACO</name>
<evidence type="ECO:0000256" key="1">
    <source>
        <dbReference type="SAM" id="MobiDB-lite"/>
    </source>
</evidence>
<feature type="compositionally biased region" description="Polar residues" evidence="1">
    <location>
        <begin position="155"/>
        <end position="165"/>
    </location>
</feature>
<dbReference type="KEGG" id="wei:EQG49_04150"/>
<proteinExistence type="predicted"/>
<reference evidence="4" key="1">
    <citation type="submission" date="2019-03" db="EMBL/GenBank/DDBJ databases">
        <title>Weissella sp. 26KH-42 Genome sequencing.</title>
        <authorList>
            <person name="Heo J."/>
            <person name="Kim S.-J."/>
            <person name="Kim J.-S."/>
            <person name="Hong S.-B."/>
            <person name="Kwon S.-W."/>
        </authorList>
    </citation>
    <scope>NUCLEOTIDE SEQUENCE [LARGE SCALE GENOMIC DNA]</scope>
    <source>
        <strain evidence="4">26KH-42</strain>
    </source>
</reference>
<keyword evidence="2" id="KW-0812">Transmembrane</keyword>
<dbReference type="Proteomes" id="UP000292886">
    <property type="component" value="Chromosome"/>
</dbReference>
<evidence type="ECO:0000313" key="4">
    <source>
        <dbReference type="Proteomes" id="UP000292886"/>
    </source>
</evidence>
<dbReference type="EMBL" id="CP037940">
    <property type="protein sequence ID" value="QBO35709.1"/>
    <property type="molecule type" value="Genomic_DNA"/>
</dbReference>
<keyword evidence="2" id="KW-1133">Transmembrane helix</keyword>